<gene>
    <name evidence="1" type="ORF">OI25_7568</name>
</gene>
<protein>
    <submittedName>
        <fullName evidence="1">Uncharacterized protein</fullName>
    </submittedName>
</protein>
<proteinExistence type="predicted"/>
<dbReference type="AlphaFoldDB" id="A0AAU8T9R6"/>
<sequence length="75" mass="8010">MVEQYQADIGSRLRALHDKPSPVFPDGALLVFGAGQITLKADEWSMAGQVEETCVAACLQDSWVRPATVTSSTSA</sequence>
<evidence type="ECO:0000313" key="1">
    <source>
        <dbReference type="EMBL" id="AJZ56840.1"/>
    </source>
</evidence>
<dbReference type="EMBL" id="CP010025">
    <property type="protein sequence ID" value="AJZ56840.1"/>
    <property type="molecule type" value="Genomic_DNA"/>
</dbReference>
<name>A0AAU8T9R6_9BURK</name>
<reference evidence="1 2" key="1">
    <citation type="journal article" date="2015" name="Genome Announc.">
        <title>Complete genome sequences for 59 burkholderia isolates, both pathogenic and near neighbor.</title>
        <authorList>
            <person name="Johnson S.L."/>
            <person name="Bishop-Lilly K.A."/>
            <person name="Ladner J.T."/>
            <person name="Daligault H.E."/>
            <person name="Davenport K.W."/>
            <person name="Jaissle J."/>
            <person name="Frey K.G."/>
            <person name="Koroleva G.I."/>
            <person name="Bruce D.C."/>
            <person name="Coyne S.R."/>
            <person name="Broomall S.M."/>
            <person name="Li P.E."/>
            <person name="Teshima H."/>
            <person name="Gibbons H.S."/>
            <person name="Palacios G.F."/>
            <person name="Rosenzweig C.N."/>
            <person name="Redden C.L."/>
            <person name="Xu Y."/>
            <person name="Minogue T.D."/>
            <person name="Chain P.S."/>
        </authorList>
    </citation>
    <scope>NUCLEOTIDE SEQUENCE [LARGE SCALE GENOMIC DNA]</scope>
    <source>
        <strain evidence="1 2">ATCC BAA-463</strain>
    </source>
</reference>
<dbReference type="KEGG" id="bfn:OI25_7568"/>
<evidence type="ECO:0000313" key="2">
    <source>
        <dbReference type="Proteomes" id="UP000032614"/>
    </source>
</evidence>
<accession>A0AAU8T9R6</accession>
<organism evidence="1 2">
    <name type="scientific">Paraburkholderia fungorum</name>
    <dbReference type="NCBI Taxonomy" id="134537"/>
    <lineage>
        <taxon>Bacteria</taxon>
        <taxon>Pseudomonadati</taxon>
        <taxon>Pseudomonadota</taxon>
        <taxon>Betaproteobacteria</taxon>
        <taxon>Burkholderiales</taxon>
        <taxon>Burkholderiaceae</taxon>
        <taxon>Paraburkholderia</taxon>
    </lineage>
</organism>
<dbReference type="Proteomes" id="UP000032614">
    <property type="component" value="Chromosome 3"/>
</dbReference>